<sequence length="228" mass="26166">MHSSKRASELICPMPNYSMLSKYHAALDELECLVVMRLFELLKLLLSGTGYKLRQQISKVLQRRSEAIRNAINRYNTQATSLIPPRPKIVWKDIADYTFLGEFDLLRDSRADIQDKDWARPAHREATTKYFKLCRAPFEMSAVINDLVNADPLLASELKHQWCSRAATNAVHIYRLDQIERLFGFSGTRGIGTRLADPAFRRPNGASFGDLCHRNLMILKRLTVKNTK</sequence>
<dbReference type="OrthoDB" id="2676448at2759"/>
<protein>
    <submittedName>
        <fullName evidence="1">Uncharacterized protein</fullName>
    </submittedName>
</protein>
<proteinExistence type="predicted"/>
<reference evidence="1 2" key="1">
    <citation type="submission" date="2014-04" db="EMBL/GenBank/DDBJ databases">
        <authorList>
            <consortium name="DOE Joint Genome Institute"/>
            <person name="Kuo A."/>
            <person name="Ruytinx J."/>
            <person name="Rineau F."/>
            <person name="Colpaert J."/>
            <person name="Kohler A."/>
            <person name="Nagy L.G."/>
            <person name="Floudas D."/>
            <person name="Copeland A."/>
            <person name="Barry K.W."/>
            <person name="Cichocki N."/>
            <person name="Veneault-Fourrey C."/>
            <person name="LaButti K."/>
            <person name="Lindquist E.A."/>
            <person name="Lipzen A."/>
            <person name="Lundell T."/>
            <person name="Morin E."/>
            <person name="Murat C."/>
            <person name="Sun H."/>
            <person name="Tunlid A."/>
            <person name="Henrissat B."/>
            <person name="Grigoriev I.V."/>
            <person name="Hibbett D.S."/>
            <person name="Martin F."/>
            <person name="Nordberg H.P."/>
            <person name="Cantor M.N."/>
            <person name="Hua S.X."/>
        </authorList>
    </citation>
    <scope>NUCLEOTIDE SEQUENCE [LARGE SCALE GENOMIC DNA]</scope>
    <source>
        <strain evidence="1 2">UH-Slu-Lm8-n1</strain>
    </source>
</reference>
<dbReference type="AlphaFoldDB" id="A0A0D0ACE2"/>
<evidence type="ECO:0000313" key="2">
    <source>
        <dbReference type="Proteomes" id="UP000054485"/>
    </source>
</evidence>
<reference evidence="2" key="2">
    <citation type="submission" date="2015-01" db="EMBL/GenBank/DDBJ databases">
        <title>Evolutionary Origins and Diversification of the Mycorrhizal Mutualists.</title>
        <authorList>
            <consortium name="DOE Joint Genome Institute"/>
            <consortium name="Mycorrhizal Genomics Consortium"/>
            <person name="Kohler A."/>
            <person name="Kuo A."/>
            <person name="Nagy L.G."/>
            <person name="Floudas D."/>
            <person name="Copeland A."/>
            <person name="Barry K.W."/>
            <person name="Cichocki N."/>
            <person name="Veneault-Fourrey C."/>
            <person name="LaButti K."/>
            <person name="Lindquist E.A."/>
            <person name="Lipzen A."/>
            <person name="Lundell T."/>
            <person name="Morin E."/>
            <person name="Murat C."/>
            <person name="Riley R."/>
            <person name="Ohm R."/>
            <person name="Sun H."/>
            <person name="Tunlid A."/>
            <person name="Henrissat B."/>
            <person name="Grigoriev I.V."/>
            <person name="Hibbett D.S."/>
            <person name="Martin F."/>
        </authorList>
    </citation>
    <scope>NUCLEOTIDE SEQUENCE [LARGE SCALE GENOMIC DNA]</scope>
    <source>
        <strain evidence="2">UH-Slu-Lm8-n1</strain>
    </source>
</reference>
<dbReference type="EMBL" id="KN835590">
    <property type="protein sequence ID" value="KIK35769.1"/>
    <property type="molecule type" value="Genomic_DNA"/>
</dbReference>
<name>A0A0D0ACE2_9AGAM</name>
<gene>
    <name evidence="1" type="ORF">CY34DRAFT_26541</name>
</gene>
<dbReference type="InParanoid" id="A0A0D0ACE2"/>
<organism evidence="1 2">
    <name type="scientific">Suillus luteus UH-Slu-Lm8-n1</name>
    <dbReference type="NCBI Taxonomy" id="930992"/>
    <lineage>
        <taxon>Eukaryota</taxon>
        <taxon>Fungi</taxon>
        <taxon>Dikarya</taxon>
        <taxon>Basidiomycota</taxon>
        <taxon>Agaricomycotina</taxon>
        <taxon>Agaricomycetes</taxon>
        <taxon>Agaricomycetidae</taxon>
        <taxon>Boletales</taxon>
        <taxon>Suillineae</taxon>
        <taxon>Suillaceae</taxon>
        <taxon>Suillus</taxon>
    </lineage>
</organism>
<dbReference type="STRING" id="930992.A0A0D0ACE2"/>
<dbReference type="Proteomes" id="UP000054485">
    <property type="component" value="Unassembled WGS sequence"/>
</dbReference>
<accession>A0A0D0ACE2</accession>
<evidence type="ECO:0000313" key="1">
    <source>
        <dbReference type="EMBL" id="KIK35769.1"/>
    </source>
</evidence>
<dbReference type="HOGENOM" id="CLU_013084_0_2_1"/>
<keyword evidence="2" id="KW-1185">Reference proteome</keyword>